<evidence type="ECO:0000256" key="6">
    <source>
        <dbReference type="ARBA" id="ARBA00022989"/>
    </source>
</evidence>
<feature type="compositionally biased region" description="Basic and acidic residues" evidence="8">
    <location>
        <begin position="377"/>
        <end position="388"/>
    </location>
</feature>
<gene>
    <name evidence="10" type="ORF">EOI86_04200</name>
</gene>
<feature type="transmembrane region" description="Helical" evidence="9">
    <location>
        <begin position="212"/>
        <end position="238"/>
    </location>
</feature>
<dbReference type="Pfam" id="PF01594">
    <property type="entry name" value="AI-2E_transport"/>
    <property type="match status" value="1"/>
</dbReference>
<feature type="transmembrane region" description="Helical" evidence="9">
    <location>
        <begin position="304"/>
        <end position="335"/>
    </location>
</feature>
<organism evidence="10 11">
    <name type="scientific">Hwanghaeella grinnelliae</name>
    <dbReference type="NCBI Taxonomy" id="2500179"/>
    <lineage>
        <taxon>Bacteria</taxon>
        <taxon>Pseudomonadati</taxon>
        <taxon>Pseudomonadota</taxon>
        <taxon>Alphaproteobacteria</taxon>
        <taxon>Rhodospirillales</taxon>
        <taxon>Rhodospirillaceae</taxon>
        <taxon>Hwanghaeella</taxon>
    </lineage>
</organism>
<dbReference type="InterPro" id="IPR002549">
    <property type="entry name" value="AI-2E-like"/>
</dbReference>
<keyword evidence="7 9" id="KW-0472">Membrane</keyword>
<feature type="transmembrane region" description="Helical" evidence="9">
    <location>
        <begin position="7"/>
        <end position="24"/>
    </location>
</feature>
<dbReference type="AlphaFoldDB" id="A0A3S2VR80"/>
<feature type="transmembrane region" description="Helical" evidence="9">
    <location>
        <begin position="268"/>
        <end position="284"/>
    </location>
</feature>
<evidence type="ECO:0000256" key="9">
    <source>
        <dbReference type="SAM" id="Phobius"/>
    </source>
</evidence>
<dbReference type="OrthoDB" id="5792512at2"/>
<feature type="transmembrane region" description="Helical" evidence="9">
    <location>
        <begin position="60"/>
        <end position="82"/>
    </location>
</feature>
<evidence type="ECO:0000256" key="8">
    <source>
        <dbReference type="SAM" id="MobiDB-lite"/>
    </source>
</evidence>
<evidence type="ECO:0000256" key="1">
    <source>
        <dbReference type="ARBA" id="ARBA00004651"/>
    </source>
</evidence>
<comment type="caution">
    <text evidence="10">The sequence shown here is derived from an EMBL/GenBank/DDBJ whole genome shotgun (WGS) entry which is preliminary data.</text>
</comment>
<feature type="transmembrane region" description="Helical" evidence="9">
    <location>
        <begin position="144"/>
        <end position="169"/>
    </location>
</feature>
<name>A0A3S2VR80_9PROT</name>
<evidence type="ECO:0000256" key="2">
    <source>
        <dbReference type="ARBA" id="ARBA00009773"/>
    </source>
</evidence>
<proteinExistence type="inferred from homology"/>
<dbReference type="PANTHER" id="PTHR21716">
    <property type="entry name" value="TRANSMEMBRANE PROTEIN"/>
    <property type="match status" value="1"/>
</dbReference>
<evidence type="ECO:0000256" key="7">
    <source>
        <dbReference type="ARBA" id="ARBA00023136"/>
    </source>
</evidence>
<reference evidence="11" key="1">
    <citation type="submission" date="2019-01" db="EMBL/GenBank/DDBJ databases">
        <title>Gri0909 isolated from a small marine red alga.</title>
        <authorList>
            <person name="Kim J."/>
            <person name="Jeong S.E."/>
            <person name="Jeon C.O."/>
        </authorList>
    </citation>
    <scope>NUCLEOTIDE SEQUENCE [LARGE SCALE GENOMIC DNA]</scope>
    <source>
        <strain evidence="11">Gri0909</strain>
    </source>
</reference>
<dbReference type="GO" id="GO:0055085">
    <property type="term" value="P:transmembrane transport"/>
    <property type="evidence" value="ECO:0007669"/>
    <property type="project" value="TreeGrafter"/>
</dbReference>
<feature type="region of interest" description="Disordered" evidence="8">
    <location>
        <begin position="363"/>
        <end position="388"/>
    </location>
</feature>
<keyword evidence="11" id="KW-1185">Reference proteome</keyword>
<keyword evidence="5 9" id="KW-0812">Transmembrane</keyword>
<keyword evidence="4" id="KW-1003">Cell membrane</keyword>
<evidence type="ECO:0000313" key="10">
    <source>
        <dbReference type="EMBL" id="RVU38492.1"/>
    </source>
</evidence>
<keyword evidence="3" id="KW-0813">Transport</keyword>
<keyword evidence="6 9" id="KW-1133">Transmembrane helix</keyword>
<comment type="similarity">
    <text evidence="2">Belongs to the autoinducer-2 exporter (AI-2E) (TC 2.A.86) family.</text>
</comment>
<dbReference type="GO" id="GO:0005886">
    <property type="term" value="C:plasma membrane"/>
    <property type="evidence" value="ECO:0007669"/>
    <property type="project" value="UniProtKB-SubCell"/>
</dbReference>
<dbReference type="PANTHER" id="PTHR21716:SF53">
    <property type="entry name" value="PERMEASE PERM-RELATED"/>
    <property type="match status" value="1"/>
</dbReference>
<sequence>MTTQQKTWFWLIGLAVLLAALYFLRPILLPFVAAMGVAYFLDPVCDWLEEKGLSRSMATASVTAVFFVIVTIVLAAVSPLIYQQVADFVARVPEYSTALGEKLRPIMDIAADRLGNDEVKDLGKSATQFAGTALKWAASAIGEVLGGLGAVANIVSLIVITPIISFYLLRDWDRIVEKVDSWLPRAQADILRGLAQEVDEILAGFARGQATVCLILGVLYGVGLTLVGLDFGFVVGLFTGLVSFIPYFGMLIGFVLGFGIALAQFDSYTPLLLVAAVFAVGQVLEGNFLTPRLVGGRVKLHEVWIIFALMAGGTLFGFVGILIAVPVAAVIGVLARFMIGHYLESPLYEHGAPLGAQIAETERGAGTIPASDGPGDAEGREGDPPQSS</sequence>
<dbReference type="Proteomes" id="UP000287447">
    <property type="component" value="Unassembled WGS sequence"/>
</dbReference>
<comment type="subcellular location">
    <subcellularLocation>
        <location evidence="1">Cell membrane</location>
        <topology evidence="1">Multi-pass membrane protein</topology>
    </subcellularLocation>
</comment>
<accession>A0A3S2VR80</accession>
<dbReference type="EMBL" id="SADE01000001">
    <property type="protein sequence ID" value="RVU38492.1"/>
    <property type="molecule type" value="Genomic_DNA"/>
</dbReference>
<evidence type="ECO:0000256" key="4">
    <source>
        <dbReference type="ARBA" id="ARBA00022475"/>
    </source>
</evidence>
<evidence type="ECO:0000256" key="3">
    <source>
        <dbReference type="ARBA" id="ARBA00022448"/>
    </source>
</evidence>
<evidence type="ECO:0000313" key="11">
    <source>
        <dbReference type="Proteomes" id="UP000287447"/>
    </source>
</evidence>
<dbReference type="RefSeq" id="WP_127763864.1">
    <property type="nucleotide sequence ID" value="NZ_SADE01000001.1"/>
</dbReference>
<feature type="transmembrane region" description="Helical" evidence="9">
    <location>
        <begin position="244"/>
        <end position="263"/>
    </location>
</feature>
<protein>
    <submittedName>
        <fullName evidence="10">AI-2E family transporter</fullName>
    </submittedName>
</protein>
<evidence type="ECO:0000256" key="5">
    <source>
        <dbReference type="ARBA" id="ARBA00022692"/>
    </source>
</evidence>